<gene>
    <name evidence="4" type="ORF">IAC29_08035</name>
</gene>
<dbReference type="SUPFAM" id="SSF46689">
    <property type="entry name" value="Homeodomain-like"/>
    <property type="match status" value="1"/>
</dbReference>
<reference evidence="4" key="2">
    <citation type="journal article" date="2021" name="PeerJ">
        <title>Extensive microbial diversity within the chicken gut microbiome revealed by metagenomics and culture.</title>
        <authorList>
            <person name="Gilroy R."/>
            <person name="Ravi A."/>
            <person name="Getino M."/>
            <person name="Pursley I."/>
            <person name="Horton D.L."/>
            <person name="Alikhan N.F."/>
            <person name="Baker D."/>
            <person name="Gharbi K."/>
            <person name="Hall N."/>
            <person name="Watson M."/>
            <person name="Adriaenssens E.M."/>
            <person name="Foster-Nyarko E."/>
            <person name="Jarju S."/>
            <person name="Secka A."/>
            <person name="Antonio M."/>
            <person name="Oren A."/>
            <person name="Chaudhuri R.R."/>
            <person name="La Ragione R."/>
            <person name="Hildebrand F."/>
            <person name="Pallen M.J."/>
        </authorList>
    </citation>
    <scope>NUCLEOTIDE SEQUENCE</scope>
    <source>
        <strain evidence="4">20514</strain>
    </source>
</reference>
<organism evidence="4 5">
    <name type="scientific">Candidatus Cryptobacteroides merdigallinarum</name>
    <dbReference type="NCBI Taxonomy" id="2840770"/>
    <lineage>
        <taxon>Bacteria</taxon>
        <taxon>Pseudomonadati</taxon>
        <taxon>Bacteroidota</taxon>
        <taxon>Bacteroidia</taxon>
        <taxon>Bacteroidales</taxon>
        <taxon>Candidatus Cryptobacteroides</taxon>
    </lineage>
</organism>
<dbReference type="Proteomes" id="UP000810252">
    <property type="component" value="Unassembled WGS sequence"/>
</dbReference>
<comment type="caution">
    <text evidence="4">The sequence shown here is derived from an EMBL/GenBank/DDBJ whole genome shotgun (WGS) entry which is preliminary data.</text>
</comment>
<dbReference type="EMBL" id="JADIMQ010000113">
    <property type="protein sequence ID" value="MBO8449203.1"/>
    <property type="molecule type" value="Genomic_DNA"/>
</dbReference>
<reference evidence="4" key="1">
    <citation type="submission" date="2020-10" db="EMBL/GenBank/DDBJ databases">
        <authorList>
            <person name="Gilroy R."/>
        </authorList>
    </citation>
    <scope>NUCLEOTIDE SEQUENCE</scope>
    <source>
        <strain evidence="4">20514</strain>
    </source>
</reference>
<evidence type="ECO:0000256" key="2">
    <source>
        <dbReference type="ARBA" id="ARBA00023163"/>
    </source>
</evidence>
<keyword evidence="2" id="KW-0804">Transcription</keyword>
<dbReference type="AlphaFoldDB" id="A0A9D9EKL5"/>
<name>A0A9D9EKL5_9BACT</name>
<dbReference type="PROSITE" id="PS01124">
    <property type="entry name" value="HTH_ARAC_FAMILY_2"/>
    <property type="match status" value="1"/>
</dbReference>
<sequence length="51" mass="5979">MQIGIARRQLLYTSRCPEYIAEELGFPSVRAFRLLFRRLTGHAPEDCRRLA</sequence>
<dbReference type="Pfam" id="PF12833">
    <property type="entry name" value="HTH_18"/>
    <property type="match status" value="1"/>
</dbReference>
<evidence type="ECO:0000259" key="3">
    <source>
        <dbReference type="PROSITE" id="PS01124"/>
    </source>
</evidence>
<accession>A0A9D9EKL5</accession>
<evidence type="ECO:0000313" key="5">
    <source>
        <dbReference type="Proteomes" id="UP000810252"/>
    </source>
</evidence>
<feature type="domain" description="HTH araC/xylS-type" evidence="3">
    <location>
        <begin position="1"/>
        <end position="50"/>
    </location>
</feature>
<dbReference type="GO" id="GO:0003700">
    <property type="term" value="F:DNA-binding transcription factor activity"/>
    <property type="evidence" value="ECO:0007669"/>
    <property type="project" value="InterPro"/>
</dbReference>
<protein>
    <recommendedName>
        <fullName evidence="3">HTH araC/xylS-type domain-containing protein</fullName>
    </recommendedName>
</protein>
<dbReference type="Gene3D" id="1.10.10.60">
    <property type="entry name" value="Homeodomain-like"/>
    <property type="match status" value="1"/>
</dbReference>
<dbReference type="InterPro" id="IPR009057">
    <property type="entry name" value="Homeodomain-like_sf"/>
</dbReference>
<dbReference type="GO" id="GO:0043565">
    <property type="term" value="F:sequence-specific DNA binding"/>
    <property type="evidence" value="ECO:0007669"/>
    <property type="project" value="InterPro"/>
</dbReference>
<evidence type="ECO:0000256" key="1">
    <source>
        <dbReference type="ARBA" id="ARBA00023015"/>
    </source>
</evidence>
<keyword evidence="1" id="KW-0805">Transcription regulation</keyword>
<proteinExistence type="predicted"/>
<evidence type="ECO:0000313" key="4">
    <source>
        <dbReference type="EMBL" id="MBO8449203.1"/>
    </source>
</evidence>
<dbReference type="InterPro" id="IPR018060">
    <property type="entry name" value="HTH_AraC"/>
</dbReference>